<reference evidence="1" key="2">
    <citation type="journal article" date="2022" name="Microbiol. Resour. Announc.">
        <title>Metagenome Sequencing to Explore Phylogenomics of Terrestrial Cyanobacteria.</title>
        <authorList>
            <person name="Ward R.D."/>
            <person name="Stajich J.E."/>
            <person name="Johansen J.R."/>
            <person name="Huntemann M."/>
            <person name="Clum A."/>
            <person name="Foster B."/>
            <person name="Foster B."/>
            <person name="Roux S."/>
            <person name="Palaniappan K."/>
            <person name="Varghese N."/>
            <person name="Mukherjee S."/>
            <person name="Reddy T.B.K."/>
            <person name="Daum C."/>
            <person name="Copeland A."/>
            <person name="Chen I.A."/>
            <person name="Ivanova N.N."/>
            <person name="Kyrpides N.C."/>
            <person name="Shapiro N."/>
            <person name="Eloe-Fadrosh E.A."/>
            <person name="Pietrasiak N."/>
        </authorList>
    </citation>
    <scope>NUCLEOTIDE SEQUENCE</scope>
    <source>
        <strain evidence="1">GSE-TBD4-15B</strain>
    </source>
</reference>
<evidence type="ECO:0000313" key="1">
    <source>
        <dbReference type="EMBL" id="MBW4464502.1"/>
    </source>
</evidence>
<organism evidence="1 2">
    <name type="scientific">Pegethrix bostrychoides GSE-TBD4-15B</name>
    <dbReference type="NCBI Taxonomy" id="2839662"/>
    <lineage>
        <taxon>Bacteria</taxon>
        <taxon>Bacillati</taxon>
        <taxon>Cyanobacteriota</taxon>
        <taxon>Cyanophyceae</taxon>
        <taxon>Oculatellales</taxon>
        <taxon>Oculatellaceae</taxon>
        <taxon>Pegethrix</taxon>
    </lineage>
</organism>
<dbReference type="InterPro" id="IPR011990">
    <property type="entry name" value="TPR-like_helical_dom_sf"/>
</dbReference>
<dbReference type="SUPFAM" id="SSF48452">
    <property type="entry name" value="TPR-like"/>
    <property type="match status" value="1"/>
</dbReference>
<dbReference type="AlphaFoldDB" id="A0A951P8B3"/>
<dbReference type="Gene3D" id="1.25.40.10">
    <property type="entry name" value="Tetratricopeptide repeat domain"/>
    <property type="match status" value="1"/>
</dbReference>
<proteinExistence type="predicted"/>
<comment type="caution">
    <text evidence="1">The sequence shown here is derived from an EMBL/GenBank/DDBJ whole genome shotgun (WGS) entry which is preliminary data.</text>
</comment>
<name>A0A951P8B3_9CYAN</name>
<evidence type="ECO:0008006" key="3">
    <source>
        <dbReference type="Google" id="ProtNLM"/>
    </source>
</evidence>
<dbReference type="Proteomes" id="UP000707356">
    <property type="component" value="Unassembled WGS sequence"/>
</dbReference>
<sequence>MQTSTLLSLETSLVALEQQQYSKAIGLLEAFCHDCVVEAQIDRDYFRAQMHLIAVYEQQDQLDRAIALCQKLLDCPNAQVQIWARQKLVTLDHPGAGLDADEPDLTDLAADSPFSWLKQRFQAAS</sequence>
<reference evidence="1" key="1">
    <citation type="submission" date="2021-05" db="EMBL/GenBank/DDBJ databases">
        <authorList>
            <person name="Pietrasiak N."/>
            <person name="Ward R."/>
            <person name="Stajich J.E."/>
            <person name="Kurbessoian T."/>
        </authorList>
    </citation>
    <scope>NUCLEOTIDE SEQUENCE</scope>
    <source>
        <strain evidence="1">GSE-TBD4-15B</strain>
    </source>
</reference>
<dbReference type="EMBL" id="JAHHHV010000014">
    <property type="protein sequence ID" value="MBW4464502.1"/>
    <property type="molecule type" value="Genomic_DNA"/>
</dbReference>
<protein>
    <recommendedName>
        <fullName evidence="3">Tetratricopeptide repeat protein</fullName>
    </recommendedName>
</protein>
<evidence type="ECO:0000313" key="2">
    <source>
        <dbReference type="Proteomes" id="UP000707356"/>
    </source>
</evidence>
<gene>
    <name evidence="1" type="ORF">KME07_03555</name>
</gene>
<accession>A0A951P8B3</accession>